<accession>A0A2P2NQU3</accession>
<protein>
    <submittedName>
        <fullName evidence="1">Uncharacterized protein</fullName>
    </submittedName>
</protein>
<proteinExistence type="predicted"/>
<reference evidence="1" key="1">
    <citation type="submission" date="2018-02" db="EMBL/GenBank/DDBJ databases">
        <title>Rhizophora mucronata_Transcriptome.</title>
        <authorList>
            <person name="Meera S.P."/>
            <person name="Sreeshan A."/>
            <person name="Augustine A."/>
        </authorList>
    </citation>
    <scope>NUCLEOTIDE SEQUENCE</scope>
    <source>
        <tissue evidence="1">Leaf</tissue>
    </source>
</reference>
<evidence type="ECO:0000313" key="1">
    <source>
        <dbReference type="EMBL" id="MBX44862.1"/>
    </source>
</evidence>
<dbReference type="EMBL" id="GGEC01064378">
    <property type="protein sequence ID" value="MBX44862.1"/>
    <property type="molecule type" value="Transcribed_RNA"/>
</dbReference>
<name>A0A2P2NQU3_RHIMU</name>
<organism evidence="1">
    <name type="scientific">Rhizophora mucronata</name>
    <name type="common">Asiatic mangrove</name>
    <dbReference type="NCBI Taxonomy" id="61149"/>
    <lineage>
        <taxon>Eukaryota</taxon>
        <taxon>Viridiplantae</taxon>
        <taxon>Streptophyta</taxon>
        <taxon>Embryophyta</taxon>
        <taxon>Tracheophyta</taxon>
        <taxon>Spermatophyta</taxon>
        <taxon>Magnoliopsida</taxon>
        <taxon>eudicotyledons</taxon>
        <taxon>Gunneridae</taxon>
        <taxon>Pentapetalae</taxon>
        <taxon>rosids</taxon>
        <taxon>fabids</taxon>
        <taxon>Malpighiales</taxon>
        <taxon>Rhizophoraceae</taxon>
        <taxon>Rhizophora</taxon>
    </lineage>
</organism>
<sequence length="25" mass="2919">MHQRILSSNFKPIKCSKILSIYTPN</sequence>
<dbReference type="AlphaFoldDB" id="A0A2P2NQU3"/>